<evidence type="ECO:0000313" key="5">
    <source>
        <dbReference type="Proteomes" id="UP000014760"/>
    </source>
</evidence>
<dbReference type="STRING" id="283909.R7TJC7"/>
<proteinExistence type="predicted"/>
<reference evidence="5" key="1">
    <citation type="submission" date="2012-12" db="EMBL/GenBank/DDBJ databases">
        <authorList>
            <person name="Hellsten U."/>
            <person name="Grimwood J."/>
            <person name="Chapman J.A."/>
            <person name="Shapiro H."/>
            <person name="Aerts A."/>
            <person name="Otillar R.P."/>
            <person name="Terry A.Y."/>
            <person name="Boore J.L."/>
            <person name="Simakov O."/>
            <person name="Marletaz F."/>
            <person name="Cho S.-J."/>
            <person name="Edsinger-Gonzales E."/>
            <person name="Havlak P."/>
            <person name="Kuo D.-H."/>
            <person name="Larsson T."/>
            <person name="Lv J."/>
            <person name="Arendt D."/>
            <person name="Savage R."/>
            <person name="Osoegawa K."/>
            <person name="de Jong P."/>
            <person name="Lindberg D.R."/>
            <person name="Seaver E.C."/>
            <person name="Weisblat D.A."/>
            <person name="Putnam N.H."/>
            <person name="Grigoriev I.V."/>
            <person name="Rokhsar D.S."/>
        </authorList>
    </citation>
    <scope>NUCLEOTIDE SEQUENCE</scope>
    <source>
        <strain evidence="5">I ESC-2004</strain>
    </source>
</reference>
<feature type="region of interest" description="Disordered" evidence="1">
    <location>
        <begin position="1"/>
        <end position="24"/>
    </location>
</feature>
<sequence>MEKRKIPSASLDNNNDGDQSFLDKSGATDQLRDVLAKVIENRPSDPISFFAEYFECLGDKVDRVGQAHRQICLTHYSKPAFHSNIMAAYDILSQNKVHDRKGKPIKREGSGKPVRGVTGSAYNDLLKEICKEFPASVAESLMKKTTCRDHEVILFSVFQSGICTCLVLRDYLKQVEALYRSLEHTAASKPDTPLVDRLLCETILHLLRDSIKSTKDAHTSILEVGYKLAPDRVYATLATAMFKSGCASQGVMKLDEFQIAAADYFLLKSERDRLIEVSQPSQMLCNQSTVYKSYFALAKAQKTQSRDERQKEDSLMTGKIPVHSRYTRCQYYWALWDCCSNDAKLPKGLAYKDYSIEIFVMID</sequence>
<dbReference type="GO" id="GO:0008017">
    <property type="term" value="F:microtubule binding"/>
    <property type="evidence" value="ECO:0007669"/>
    <property type="project" value="TreeGrafter"/>
</dbReference>
<reference evidence="4" key="3">
    <citation type="submission" date="2015-06" db="UniProtKB">
        <authorList>
            <consortium name="EnsemblMetazoa"/>
        </authorList>
    </citation>
    <scope>IDENTIFICATION</scope>
</reference>
<name>R7TJC7_CAPTE</name>
<keyword evidence="5" id="KW-1185">Reference proteome</keyword>
<dbReference type="OMA" id="FSDYIRQ"/>
<dbReference type="PANTHER" id="PTHR31932">
    <property type="entry name" value="TUBULIN POLYGLUTAMYLASE COMPLEX SUBUNIT 1"/>
    <property type="match status" value="1"/>
</dbReference>
<dbReference type="EMBL" id="AMQN01002986">
    <property type="status" value="NOT_ANNOTATED_CDS"/>
    <property type="molecule type" value="Genomic_DNA"/>
</dbReference>
<dbReference type="Proteomes" id="UP000014760">
    <property type="component" value="Unassembled WGS sequence"/>
</dbReference>
<dbReference type="InterPro" id="IPR039235">
    <property type="entry name" value="TPGS1"/>
</dbReference>
<feature type="domain" description="Tubulin polyglutamylase complex subunit 1-like C-terminal" evidence="2">
    <location>
        <begin position="60"/>
        <end position="268"/>
    </location>
</feature>
<dbReference type="EnsemblMetazoa" id="CapteT207740">
    <property type="protein sequence ID" value="CapteP207740"/>
    <property type="gene ID" value="CapteG207740"/>
</dbReference>
<evidence type="ECO:0000256" key="1">
    <source>
        <dbReference type="SAM" id="MobiDB-lite"/>
    </source>
</evidence>
<organism evidence="3">
    <name type="scientific">Capitella teleta</name>
    <name type="common">Polychaete worm</name>
    <dbReference type="NCBI Taxonomy" id="283909"/>
    <lineage>
        <taxon>Eukaryota</taxon>
        <taxon>Metazoa</taxon>
        <taxon>Spiralia</taxon>
        <taxon>Lophotrochozoa</taxon>
        <taxon>Annelida</taxon>
        <taxon>Polychaeta</taxon>
        <taxon>Sedentaria</taxon>
        <taxon>Scolecida</taxon>
        <taxon>Capitellidae</taxon>
        <taxon>Capitella</taxon>
    </lineage>
</organism>
<evidence type="ECO:0000313" key="4">
    <source>
        <dbReference type="EnsemblMetazoa" id="CapteP207740"/>
    </source>
</evidence>
<dbReference type="Gene3D" id="1.20.890.10">
    <property type="entry name" value="cAMP-dependent protein kinase regulatory subunit, dimerization-anchoring domain"/>
    <property type="match status" value="1"/>
</dbReference>
<gene>
    <name evidence="3" type="ORF">CAPTEDRAFT_207740</name>
</gene>
<evidence type="ECO:0000259" key="2">
    <source>
        <dbReference type="Pfam" id="PF24480"/>
    </source>
</evidence>
<dbReference type="OrthoDB" id="64214at2759"/>
<evidence type="ECO:0000313" key="3">
    <source>
        <dbReference type="EMBL" id="ELT91210.1"/>
    </source>
</evidence>
<dbReference type="Pfam" id="PF24480">
    <property type="entry name" value="TPGS1_C"/>
    <property type="match status" value="1"/>
</dbReference>
<dbReference type="InterPro" id="IPR047502">
    <property type="entry name" value="DD_TPGS1"/>
</dbReference>
<dbReference type="InterPro" id="IPR057632">
    <property type="entry name" value="TPGS1_C"/>
</dbReference>
<dbReference type="AlphaFoldDB" id="R7TJC7"/>
<protein>
    <recommendedName>
        <fullName evidence="2">Tubulin polyglutamylase complex subunit 1-like C-terminal domain-containing protein</fullName>
    </recommendedName>
</protein>
<reference evidence="3 5" key="2">
    <citation type="journal article" date="2013" name="Nature">
        <title>Insights into bilaterian evolution from three spiralian genomes.</title>
        <authorList>
            <person name="Simakov O."/>
            <person name="Marletaz F."/>
            <person name="Cho S.J."/>
            <person name="Edsinger-Gonzales E."/>
            <person name="Havlak P."/>
            <person name="Hellsten U."/>
            <person name="Kuo D.H."/>
            <person name="Larsson T."/>
            <person name="Lv J."/>
            <person name="Arendt D."/>
            <person name="Savage R."/>
            <person name="Osoegawa K."/>
            <person name="de Jong P."/>
            <person name="Grimwood J."/>
            <person name="Chapman J.A."/>
            <person name="Shapiro H."/>
            <person name="Aerts A."/>
            <person name="Otillar R.P."/>
            <person name="Terry A.Y."/>
            <person name="Boore J.L."/>
            <person name="Grigoriev I.V."/>
            <person name="Lindberg D.R."/>
            <person name="Seaver E.C."/>
            <person name="Weisblat D.A."/>
            <person name="Putnam N.H."/>
            <person name="Rokhsar D.S."/>
        </authorList>
    </citation>
    <scope>NUCLEOTIDE SEQUENCE</scope>
    <source>
        <strain evidence="3 5">I ESC-2004</strain>
    </source>
</reference>
<accession>R7TJC7</accession>
<dbReference type="EMBL" id="KB310616">
    <property type="protein sequence ID" value="ELT91210.1"/>
    <property type="molecule type" value="Genomic_DNA"/>
</dbReference>
<dbReference type="CDD" id="cd22960">
    <property type="entry name" value="DD_TPGS1"/>
    <property type="match status" value="1"/>
</dbReference>
<dbReference type="HOGENOM" id="CLU_763425_0_0_1"/>
<dbReference type="PANTHER" id="PTHR31932:SF2">
    <property type="entry name" value="TUBULIN POLYGLUTAMYLASE COMPLEX SUBUNIT 1"/>
    <property type="match status" value="1"/>
</dbReference>